<dbReference type="PANTHER" id="PTHR37820:SF1">
    <property type="entry name" value="CELL DIVISION PROTEIN FTSQ"/>
    <property type="match status" value="1"/>
</dbReference>
<dbReference type="Gene3D" id="3.10.20.310">
    <property type="entry name" value="membrane protein fhac"/>
    <property type="match status" value="1"/>
</dbReference>
<dbReference type="OrthoDB" id="1953902at2"/>
<dbReference type="Pfam" id="PF08478">
    <property type="entry name" value="POTRA_1"/>
    <property type="match status" value="1"/>
</dbReference>
<evidence type="ECO:0000256" key="3">
    <source>
        <dbReference type="ARBA" id="ARBA00022618"/>
    </source>
</evidence>
<keyword evidence="6" id="KW-0472">Membrane</keyword>
<evidence type="ECO:0000313" key="10">
    <source>
        <dbReference type="Proteomes" id="UP000094652"/>
    </source>
</evidence>
<dbReference type="GO" id="GO:0051301">
    <property type="term" value="P:cell division"/>
    <property type="evidence" value="ECO:0007669"/>
    <property type="project" value="UniProtKB-KW"/>
</dbReference>
<reference evidence="10" key="1">
    <citation type="submission" date="2016-09" db="EMBL/GenBank/DDBJ databases">
        <title>Genomics of Clostridium taeniosporum, an organism which forms endospores with ribbon-like appendages.</title>
        <authorList>
            <person name="Walker J.R."/>
        </authorList>
    </citation>
    <scope>NUCLEOTIDE SEQUENCE [LARGE SCALE GENOMIC DNA]</scope>
    <source>
        <strain evidence="10">1/k</strain>
    </source>
</reference>
<dbReference type="EMBL" id="CP017253">
    <property type="protein sequence ID" value="AOR23941.2"/>
    <property type="molecule type" value="Genomic_DNA"/>
</dbReference>
<dbReference type="STRING" id="394958.BGI42_09475"/>
<dbReference type="AlphaFoldDB" id="A0A1D7XKT0"/>
<dbReference type="PROSITE" id="PS51779">
    <property type="entry name" value="POTRA"/>
    <property type="match status" value="1"/>
</dbReference>
<protein>
    <submittedName>
        <fullName evidence="9">Peptidase S49</fullName>
    </submittedName>
</protein>
<dbReference type="PANTHER" id="PTHR37820">
    <property type="entry name" value="CELL DIVISION PROTEIN DIVIB"/>
    <property type="match status" value="1"/>
</dbReference>
<dbReference type="KEGG" id="ctae:BGI42_09475"/>
<dbReference type="RefSeq" id="WP_084023907.1">
    <property type="nucleotide sequence ID" value="NZ_CP017253.2"/>
</dbReference>
<sequence>MAIIIFITKSNIFIVKKVAVTGNPIITGEDIKERCEKVLGENIFFVSKSDLIKEATKNPYVRSVTITKKFPKQININVVEKEGIYYIDEGKNKLILSNKLVLLERTDDLKGRNLVEVKGIEFKDGKVGEKVLEDDRISEVLTTFYDIVRNNPTEYHISSIDLQDLTNIKVYIGEVEGRLGNDENLLDKMNKVLHIVASPEVALTKGYIDVSYEGSPVYYHE</sequence>
<evidence type="ECO:0000256" key="1">
    <source>
        <dbReference type="ARBA" id="ARBA00004370"/>
    </source>
</evidence>
<keyword evidence="3" id="KW-0132">Cell division</keyword>
<comment type="subcellular location">
    <subcellularLocation>
        <location evidence="1">Membrane</location>
    </subcellularLocation>
</comment>
<dbReference type="InterPro" id="IPR034746">
    <property type="entry name" value="POTRA"/>
</dbReference>
<keyword evidence="7" id="KW-0131">Cell cycle</keyword>
<evidence type="ECO:0000256" key="4">
    <source>
        <dbReference type="ARBA" id="ARBA00022692"/>
    </source>
</evidence>
<keyword evidence="10" id="KW-1185">Reference proteome</keyword>
<proteinExistence type="predicted"/>
<evidence type="ECO:0000313" key="9">
    <source>
        <dbReference type="EMBL" id="AOR23941.2"/>
    </source>
</evidence>
<name>A0A1D7XKT0_9CLOT</name>
<feature type="domain" description="POTRA" evidence="8">
    <location>
        <begin position="13"/>
        <end position="83"/>
    </location>
</feature>
<accession>A0A1D7XKT0</accession>
<keyword evidence="5" id="KW-1133">Transmembrane helix</keyword>
<evidence type="ECO:0000256" key="5">
    <source>
        <dbReference type="ARBA" id="ARBA00022989"/>
    </source>
</evidence>
<evidence type="ECO:0000256" key="7">
    <source>
        <dbReference type="ARBA" id="ARBA00023306"/>
    </source>
</evidence>
<evidence type="ECO:0000256" key="2">
    <source>
        <dbReference type="ARBA" id="ARBA00022475"/>
    </source>
</evidence>
<keyword evidence="4" id="KW-0812">Transmembrane</keyword>
<dbReference type="InterPro" id="IPR050487">
    <property type="entry name" value="FtsQ_DivIB"/>
</dbReference>
<gene>
    <name evidence="9" type="ORF">BGI42_09475</name>
</gene>
<evidence type="ECO:0000259" key="8">
    <source>
        <dbReference type="PROSITE" id="PS51779"/>
    </source>
</evidence>
<organism evidence="9 10">
    <name type="scientific">Clostridium taeniosporum</name>
    <dbReference type="NCBI Taxonomy" id="394958"/>
    <lineage>
        <taxon>Bacteria</taxon>
        <taxon>Bacillati</taxon>
        <taxon>Bacillota</taxon>
        <taxon>Clostridia</taxon>
        <taxon>Eubacteriales</taxon>
        <taxon>Clostridiaceae</taxon>
        <taxon>Clostridium</taxon>
    </lineage>
</organism>
<dbReference type="GO" id="GO:0005886">
    <property type="term" value="C:plasma membrane"/>
    <property type="evidence" value="ECO:0007669"/>
    <property type="project" value="TreeGrafter"/>
</dbReference>
<dbReference type="InterPro" id="IPR013685">
    <property type="entry name" value="POTRA_FtsQ_type"/>
</dbReference>
<dbReference type="Proteomes" id="UP000094652">
    <property type="component" value="Chromosome"/>
</dbReference>
<evidence type="ECO:0000256" key="6">
    <source>
        <dbReference type="ARBA" id="ARBA00023136"/>
    </source>
</evidence>
<keyword evidence="2" id="KW-1003">Cell membrane</keyword>